<accession>A0ABD1VZW8</accession>
<dbReference type="InterPro" id="IPR047259">
    <property type="entry name" value="QUIRKY-like"/>
</dbReference>
<evidence type="ECO:0000313" key="1">
    <source>
        <dbReference type="EMBL" id="KAL2542954.1"/>
    </source>
</evidence>
<organism evidence="1 2">
    <name type="scientific">Abeliophyllum distichum</name>
    <dbReference type="NCBI Taxonomy" id="126358"/>
    <lineage>
        <taxon>Eukaryota</taxon>
        <taxon>Viridiplantae</taxon>
        <taxon>Streptophyta</taxon>
        <taxon>Embryophyta</taxon>
        <taxon>Tracheophyta</taxon>
        <taxon>Spermatophyta</taxon>
        <taxon>Magnoliopsida</taxon>
        <taxon>eudicotyledons</taxon>
        <taxon>Gunneridae</taxon>
        <taxon>Pentapetalae</taxon>
        <taxon>asterids</taxon>
        <taxon>lamiids</taxon>
        <taxon>Lamiales</taxon>
        <taxon>Oleaceae</taxon>
        <taxon>Forsythieae</taxon>
        <taxon>Abeliophyllum</taxon>
    </lineage>
</organism>
<gene>
    <name evidence="1" type="ORF">Adt_03932</name>
</gene>
<dbReference type="GO" id="GO:0016757">
    <property type="term" value="F:glycosyltransferase activity"/>
    <property type="evidence" value="ECO:0007669"/>
    <property type="project" value="UniProtKB-KW"/>
</dbReference>
<evidence type="ECO:0000313" key="2">
    <source>
        <dbReference type="Proteomes" id="UP001604336"/>
    </source>
</evidence>
<protein>
    <submittedName>
        <fullName evidence="1">C2 calcium/lipid-binding plant phosphoribosyltransferase family protein</fullName>
    </submittedName>
</protein>
<dbReference type="EMBL" id="JBFOLK010000001">
    <property type="protein sequence ID" value="KAL2542954.1"/>
    <property type="molecule type" value="Genomic_DNA"/>
</dbReference>
<keyword evidence="1" id="KW-0328">Glycosyltransferase</keyword>
<comment type="caution">
    <text evidence="1">The sequence shown here is derived from an EMBL/GenBank/DDBJ whole genome shotgun (WGS) entry which is preliminary data.</text>
</comment>
<dbReference type="Proteomes" id="UP001604336">
    <property type="component" value="Unassembled WGS sequence"/>
</dbReference>
<dbReference type="PANTHER" id="PTHR31425:SF37">
    <property type="entry name" value="FT-INTERACTING PROTEIN 1"/>
    <property type="match status" value="1"/>
</dbReference>
<keyword evidence="1" id="KW-0808">Transferase</keyword>
<dbReference type="AlphaFoldDB" id="A0ABD1VZW8"/>
<proteinExistence type="predicted"/>
<sequence>MIYLYDRPLLPKMHYLHHFTVRQLDSLRYQTMKTIGSRLGRAEPPLRKEVVEYTLDVDTHMWSMRRSKAKFFKIVSLFSRIISLSKWLGDVCRWKNPIHYYSSPCPLLYIDLLPRINLSNCVSLHVSDRHIELLVSSQAPSTHGNPNFLGQKQFTQMS</sequence>
<reference evidence="2" key="1">
    <citation type="submission" date="2024-07" db="EMBL/GenBank/DDBJ databases">
        <title>Two chromosome-level genome assemblies of Korean endemic species Abeliophyllum distichum and Forsythia ovata (Oleaceae).</title>
        <authorList>
            <person name="Jang H."/>
        </authorList>
    </citation>
    <scope>NUCLEOTIDE SEQUENCE [LARGE SCALE GENOMIC DNA]</scope>
</reference>
<name>A0ABD1VZW8_9LAMI</name>
<keyword evidence="2" id="KW-1185">Reference proteome</keyword>
<dbReference type="PANTHER" id="PTHR31425">
    <property type="entry name" value="PHOSPHORIBOSYLANTHRANILATE TRANSFERASE ISOFORM 1"/>
    <property type="match status" value="1"/>
</dbReference>